<accession>A0ABW9GIF0</accession>
<evidence type="ECO:0000259" key="3">
    <source>
        <dbReference type="Pfam" id="PF03703"/>
    </source>
</evidence>
<dbReference type="PANTHER" id="PTHR34473:SF3">
    <property type="entry name" value="TRANSMEMBRANE PROTEIN-RELATED"/>
    <property type="match status" value="1"/>
</dbReference>
<gene>
    <name evidence="4" type="ORF">P5G46_10500</name>
</gene>
<dbReference type="Proteomes" id="UP001630303">
    <property type="component" value="Unassembled WGS sequence"/>
</dbReference>
<name>A0ABW9GIF0_9MICO</name>
<organism evidence="4 5">
    <name type="scientific">Microbacterium mcarthurae</name>
    <dbReference type="NCBI Taxonomy" id="3035918"/>
    <lineage>
        <taxon>Bacteria</taxon>
        <taxon>Bacillati</taxon>
        <taxon>Actinomycetota</taxon>
        <taxon>Actinomycetes</taxon>
        <taxon>Micrococcales</taxon>
        <taxon>Microbacteriaceae</taxon>
        <taxon>Microbacterium</taxon>
    </lineage>
</organism>
<protein>
    <submittedName>
        <fullName evidence="4">PH domain-containing protein</fullName>
    </submittedName>
</protein>
<sequence>MSEPTWSERDANGADASQANRRESEAAETGAGGAEAGAAAASGRAPAGAGSAPDPAWKPPTADSVAETVPAPGVAADSVADTVPTPGLAADSVAGTVPTPGLAADSVAGTAPSPGVAADSPARALVRSPLSDGEWQRLHPLTPLLRGGLFLLVIVGVIIANMRERLLEFFLPSVTDLPPGVLPPDPVDFLFSNNLILLAAGGALVVLVVLLVAFRLSWRFHTFRISDDDVEVRSGVLFRTHRRAPLDRVQGVNLTRPMVARLLGLAKLEVVGAGLDSNVKLEYLSANAAETVRGDILRLASGRRLAERGVAPGASGSPVRKAADAVAAGIQGIVDGEDISDAEPESIVRIPLGRLVASRVLSGSTIMLVGLVVVIAVAAALSTVWLLFTVVPAFLAFGAYYVRSIARGLRYSIAPSADGVRLTFGLFTTISEVVPPGRVHAIEVHQPLLWRPFGWWSISINRLSGRGSTDSSADLFAAVLPIGTRDDVEKVLRILAPALPPEEWTYVFRHGILGPADDDPYVITPRRVRLLRPLSWRRNGAVLTADALFLRRGWARRTLTVVPLARLQSVGVQQGPLARATRTATLAAHVIAGAVQTSVGALDRDDAVALFEDTTRATIGAAAGDRSHRWAG</sequence>
<keyword evidence="5" id="KW-1185">Reference proteome</keyword>
<evidence type="ECO:0000313" key="5">
    <source>
        <dbReference type="Proteomes" id="UP001630303"/>
    </source>
</evidence>
<evidence type="ECO:0000313" key="4">
    <source>
        <dbReference type="EMBL" id="MFM2720931.1"/>
    </source>
</evidence>
<keyword evidence="2" id="KW-1133">Transmembrane helix</keyword>
<dbReference type="InterPro" id="IPR005182">
    <property type="entry name" value="YdbS-like_PH"/>
</dbReference>
<feature type="region of interest" description="Disordered" evidence="1">
    <location>
        <begin position="1"/>
        <end position="67"/>
    </location>
</feature>
<feature type="compositionally biased region" description="Basic and acidic residues" evidence="1">
    <location>
        <begin position="1"/>
        <end position="12"/>
    </location>
</feature>
<evidence type="ECO:0000256" key="2">
    <source>
        <dbReference type="SAM" id="Phobius"/>
    </source>
</evidence>
<comment type="caution">
    <text evidence="4">The sequence shown here is derived from an EMBL/GenBank/DDBJ whole genome shotgun (WGS) entry which is preliminary data.</text>
</comment>
<keyword evidence="2" id="KW-0812">Transmembrane</keyword>
<keyword evidence="2" id="KW-0472">Membrane</keyword>
<evidence type="ECO:0000256" key="1">
    <source>
        <dbReference type="SAM" id="MobiDB-lite"/>
    </source>
</evidence>
<feature type="compositionally biased region" description="Low complexity" evidence="1">
    <location>
        <begin position="36"/>
        <end position="55"/>
    </location>
</feature>
<feature type="transmembrane region" description="Helical" evidence="2">
    <location>
        <begin position="195"/>
        <end position="214"/>
    </location>
</feature>
<feature type="transmembrane region" description="Helical" evidence="2">
    <location>
        <begin position="356"/>
        <end position="378"/>
    </location>
</feature>
<dbReference type="RefSeq" id="WP_239275890.1">
    <property type="nucleotide sequence ID" value="NZ_JAROCE010000003.1"/>
</dbReference>
<dbReference type="EMBL" id="JAROCE010000003">
    <property type="protein sequence ID" value="MFM2720931.1"/>
    <property type="molecule type" value="Genomic_DNA"/>
</dbReference>
<dbReference type="Pfam" id="PF03703">
    <property type="entry name" value="bPH_2"/>
    <property type="match status" value="2"/>
</dbReference>
<proteinExistence type="predicted"/>
<dbReference type="PANTHER" id="PTHR34473">
    <property type="entry name" value="UPF0699 TRANSMEMBRANE PROTEIN YDBS"/>
    <property type="match status" value="1"/>
</dbReference>
<feature type="transmembrane region" description="Helical" evidence="2">
    <location>
        <begin position="144"/>
        <end position="162"/>
    </location>
</feature>
<feature type="transmembrane region" description="Helical" evidence="2">
    <location>
        <begin position="384"/>
        <end position="402"/>
    </location>
</feature>
<feature type="domain" description="YdbS-like PH" evidence="3">
    <location>
        <begin position="218"/>
        <end position="293"/>
    </location>
</feature>
<feature type="domain" description="YdbS-like PH" evidence="3">
    <location>
        <begin position="536"/>
        <end position="610"/>
    </location>
</feature>
<reference evidence="4 5" key="1">
    <citation type="submission" date="2023-03" db="EMBL/GenBank/DDBJ databases">
        <title>MT1 and MT2 Draft Genomes of Novel Species.</title>
        <authorList>
            <person name="Venkateswaran K."/>
        </authorList>
    </citation>
    <scope>NUCLEOTIDE SEQUENCE [LARGE SCALE GENOMIC DNA]</scope>
    <source>
        <strain evidence="4 5">IF8SW-P5</strain>
    </source>
</reference>